<dbReference type="AlphaFoldDB" id="A0AA94KYR5"/>
<evidence type="ECO:0000259" key="1">
    <source>
        <dbReference type="Pfam" id="PF09339"/>
    </source>
</evidence>
<feature type="domain" description="HTH iclR-type" evidence="1">
    <location>
        <begin position="20"/>
        <end position="64"/>
    </location>
</feature>
<dbReference type="GO" id="GO:0003677">
    <property type="term" value="F:DNA binding"/>
    <property type="evidence" value="ECO:0007669"/>
    <property type="project" value="InterPro"/>
</dbReference>
<accession>A0AA94KYR5</accession>
<reference evidence="2 3" key="1">
    <citation type="submission" date="2016-10" db="EMBL/GenBank/DDBJ databases">
        <authorList>
            <person name="Varghese N."/>
            <person name="Submissions S."/>
        </authorList>
    </citation>
    <scope>NUCLEOTIDE SEQUENCE [LARGE SCALE GENOMIC DNA]</scope>
    <source>
        <strain evidence="2 3">IAM 15147</strain>
    </source>
</reference>
<dbReference type="SUPFAM" id="SSF46785">
    <property type="entry name" value="Winged helix' DNA-binding domain"/>
    <property type="match status" value="1"/>
</dbReference>
<dbReference type="GO" id="GO:0006355">
    <property type="term" value="P:regulation of DNA-templated transcription"/>
    <property type="evidence" value="ECO:0007669"/>
    <property type="project" value="InterPro"/>
</dbReference>
<keyword evidence="3" id="KW-1185">Reference proteome</keyword>
<evidence type="ECO:0000313" key="3">
    <source>
        <dbReference type="Proteomes" id="UP000198506"/>
    </source>
</evidence>
<dbReference type="Gene3D" id="1.10.10.10">
    <property type="entry name" value="Winged helix-like DNA-binding domain superfamily/Winged helix DNA-binding domain"/>
    <property type="match status" value="1"/>
</dbReference>
<dbReference type="Proteomes" id="UP000198506">
    <property type="component" value="Unassembled WGS sequence"/>
</dbReference>
<dbReference type="EMBL" id="FOZN01000001">
    <property type="protein sequence ID" value="SFS01572.1"/>
    <property type="molecule type" value="Genomic_DNA"/>
</dbReference>
<name>A0AA94KYR5_9MICO</name>
<dbReference type="InterPro" id="IPR036390">
    <property type="entry name" value="WH_DNA-bd_sf"/>
</dbReference>
<proteinExistence type="predicted"/>
<dbReference type="Pfam" id="PF09339">
    <property type="entry name" value="HTH_IclR"/>
    <property type="match status" value="1"/>
</dbReference>
<comment type="caution">
    <text evidence="2">The sequence shown here is derived from an EMBL/GenBank/DDBJ whole genome shotgun (WGS) entry which is preliminary data.</text>
</comment>
<gene>
    <name evidence="2" type="ORF">SAMN04487783_0564</name>
</gene>
<dbReference type="RefSeq" id="WP_206448400.1">
    <property type="nucleotide sequence ID" value="NZ_FOZN01000001.1"/>
</dbReference>
<evidence type="ECO:0000313" key="2">
    <source>
        <dbReference type="EMBL" id="SFS01572.1"/>
    </source>
</evidence>
<sequence>MENTSRRSISGRLHSASRERLLRTLEAQHAPVSLAALALATGLHENTVRGHLDALRRDGFATRRAAPAAGRGRPAWLWQAAEPEASTPYAPLASVLAATVMRVSDDPVAEAREAGRAWGRELMAARAADEDAPRGESSARAAVVDLMREQGFAPDPQGDGTTVLLRRCPLLEAAARHPEVVCAVHLGMADGALQALGAERTATALEPFSGPSECTLRLLDAR</sequence>
<protein>
    <submittedName>
        <fullName evidence="2">Predicted transcriptional regulator, ArsR family</fullName>
    </submittedName>
</protein>
<organism evidence="2 3">
    <name type="scientific">Agrococcus baldri</name>
    <dbReference type="NCBI Taxonomy" id="153730"/>
    <lineage>
        <taxon>Bacteria</taxon>
        <taxon>Bacillati</taxon>
        <taxon>Actinomycetota</taxon>
        <taxon>Actinomycetes</taxon>
        <taxon>Micrococcales</taxon>
        <taxon>Microbacteriaceae</taxon>
        <taxon>Agrococcus</taxon>
    </lineage>
</organism>
<dbReference type="InterPro" id="IPR005471">
    <property type="entry name" value="Tscrpt_reg_IclR_N"/>
</dbReference>
<dbReference type="InterPro" id="IPR036388">
    <property type="entry name" value="WH-like_DNA-bd_sf"/>
</dbReference>